<dbReference type="GO" id="GO:0005737">
    <property type="term" value="C:cytoplasm"/>
    <property type="evidence" value="ECO:0007669"/>
    <property type="project" value="TreeGrafter"/>
</dbReference>
<dbReference type="Gene3D" id="3.30.930.10">
    <property type="entry name" value="Bira Bifunctional Protein, Domain 2"/>
    <property type="match status" value="1"/>
</dbReference>
<dbReference type="InterPro" id="IPR004408">
    <property type="entry name" value="Biotin_CoA_COase_ligase"/>
</dbReference>
<dbReference type="SUPFAM" id="SSF50037">
    <property type="entry name" value="C-terminal domain of transcriptional repressors"/>
    <property type="match status" value="1"/>
</dbReference>
<gene>
    <name evidence="7" type="primary">birA</name>
    <name evidence="7" type="ORF">NO2_0692</name>
</gene>
<dbReference type="Pfam" id="PF02237">
    <property type="entry name" value="BPL_C"/>
    <property type="match status" value="1"/>
</dbReference>
<dbReference type="InterPro" id="IPR008988">
    <property type="entry name" value="Transcriptional_repressor_C"/>
</dbReference>
<evidence type="ECO:0000313" key="8">
    <source>
        <dbReference type="Proteomes" id="UP000275925"/>
    </source>
</evidence>
<organism evidence="7 8">
    <name type="scientific">Candidatus Termititenax persephonae</name>
    <dbReference type="NCBI Taxonomy" id="2218525"/>
    <lineage>
        <taxon>Bacteria</taxon>
        <taxon>Bacillati</taxon>
        <taxon>Candidatus Margulisiibacteriota</taxon>
        <taxon>Candidatus Termititenacia</taxon>
        <taxon>Candidatus Termititenacales</taxon>
        <taxon>Candidatus Termititenacaceae</taxon>
        <taxon>Candidatus Termititenax</taxon>
    </lineage>
</organism>
<dbReference type="CDD" id="cd16442">
    <property type="entry name" value="BPL"/>
    <property type="match status" value="1"/>
</dbReference>
<evidence type="ECO:0000256" key="1">
    <source>
        <dbReference type="ARBA" id="ARBA00022598"/>
    </source>
</evidence>
<dbReference type="AlphaFoldDB" id="A0A388THB1"/>
<evidence type="ECO:0000256" key="2">
    <source>
        <dbReference type="ARBA" id="ARBA00022741"/>
    </source>
</evidence>
<dbReference type="Proteomes" id="UP000275925">
    <property type="component" value="Unassembled WGS sequence"/>
</dbReference>
<keyword evidence="4" id="KW-0092">Biotin</keyword>
<dbReference type="EMBL" id="BGZO01000015">
    <property type="protein sequence ID" value="GBR76084.1"/>
    <property type="molecule type" value="Genomic_DNA"/>
</dbReference>
<dbReference type="Gene3D" id="2.30.30.100">
    <property type="match status" value="1"/>
</dbReference>
<dbReference type="SUPFAM" id="SSF55681">
    <property type="entry name" value="Class II aaRS and biotin synthetases"/>
    <property type="match status" value="1"/>
</dbReference>
<dbReference type="InterPro" id="IPR003142">
    <property type="entry name" value="BPL_C"/>
</dbReference>
<dbReference type="GO" id="GO:0005524">
    <property type="term" value="F:ATP binding"/>
    <property type="evidence" value="ECO:0007669"/>
    <property type="project" value="UniProtKB-KW"/>
</dbReference>
<dbReference type="PROSITE" id="PS51733">
    <property type="entry name" value="BPL_LPL_CATALYTIC"/>
    <property type="match status" value="1"/>
</dbReference>
<evidence type="ECO:0000256" key="3">
    <source>
        <dbReference type="ARBA" id="ARBA00022840"/>
    </source>
</evidence>
<protein>
    <recommendedName>
        <fullName evidence="5">biotin--[biotin carboxyl-carrier protein] ligase</fullName>
        <ecNumber evidence="5">6.3.4.15</ecNumber>
    </recommendedName>
</protein>
<dbReference type="Pfam" id="PF03099">
    <property type="entry name" value="BPL_LplA_LipB"/>
    <property type="match status" value="1"/>
</dbReference>
<name>A0A388THB1_9BACT</name>
<sequence>MLINLTSVDSTNKYALANLAGLNDRDVVVAETQTAGRGRLNRRWVSPPGENIYCSIVLKNQRPNPLLTILAALAVAQTIRQSQIDAQIKWPNDIMVNGKKIGGVLAESNSKGLVIGLGVNVNMSAVAAAQIDKPATSLKIETGQAAAKEKILQEILEKFFALYGQVQQEGFAKLLKIWQNELQIINKKVRVQTAGGEIYGTVIQIDNDGALLVETAQGQVRVLAGDVYVA</sequence>
<accession>A0A388THB1</accession>
<dbReference type="PANTHER" id="PTHR12835:SF5">
    <property type="entry name" value="BIOTIN--PROTEIN LIGASE"/>
    <property type="match status" value="1"/>
</dbReference>
<feature type="domain" description="BPL/LPL catalytic" evidence="6">
    <location>
        <begin position="1"/>
        <end position="167"/>
    </location>
</feature>
<evidence type="ECO:0000256" key="4">
    <source>
        <dbReference type="ARBA" id="ARBA00023267"/>
    </source>
</evidence>
<dbReference type="NCBIfam" id="TIGR00121">
    <property type="entry name" value="birA_ligase"/>
    <property type="match status" value="1"/>
</dbReference>
<dbReference type="InterPro" id="IPR004143">
    <property type="entry name" value="BPL_LPL_catalytic"/>
</dbReference>
<dbReference type="PANTHER" id="PTHR12835">
    <property type="entry name" value="BIOTIN PROTEIN LIGASE"/>
    <property type="match status" value="1"/>
</dbReference>
<evidence type="ECO:0000259" key="6">
    <source>
        <dbReference type="PROSITE" id="PS51733"/>
    </source>
</evidence>
<keyword evidence="3" id="KW-0067">ATP-binding</keyword>
<keyword evidence="2" id="KW-0547">Nucleotide-binding</keyword>
<dbReference type="GO" id="GO:0004077">
    <property type="term" value="F:biotin--[biotin carboxyl-carrier protein] ligase activity"/>
    <property type="evidence" value="ECO:0007669"/>
    <property type="project" value="UniProtKB-EC"/>
</dbReference>
<dbReference type="InterPro" id="IPR045864">
    <property type="entry name" value="aa-tRNA-synth_II/BPL/LPL"/>
</dbReference>
<evidence type="ECO:0000313" key="7">
    <source>
        <dbReference type="EMBL" id="GBR76084.1"/>
    </source>
</evidence>
<proteinExistence type="predicted"/>
<comment type="caution">
    <text evidence="7">The sequence shown here is derived from an EMBL/GenBank/DDBJ whole genome shotgun (WGS) entry which is preliminary data.</text>
</comment>
<dbReference type="EC" id="6.3.4.15" evidence="5"/>
<keyword evidence="1 7" id="KW-0436">Ligase</keyword>
<evidence type="ECO:0000256" key="5">
    <source>
        <dbReference type="ARBA" id="ARBA00024227"/>
    </source>
</evidence>
<keyword evidence="8" id="KW-1185">Reference proteome</keyword>
<reference evidence="7 8" key="1">
    <citation type="journal article" date="2019" name="ISME J.">
        <title>Genome analyses of uncultured TG2/ZB3 bacteria in 'Margulisbacteria' specifically attached to ectosymbiotic spirochetes of protists in the termite gut.</title>
        <authorList>
            <person name="Utami Y.D."/>
            <person name="Kuwahara H."/>
            <person name="Igai K."/>
            <person name="Murakami T."/>
            <person name="Sugaya K."/>
            <person name="Morikawa T."/>
            <person name="Nagura Y."/>
            <person name="Yuki M."/>
            <person name="Deevong P."/>
            <person name="Inoue T."/>
            <person name="Kihara K."/>
            <person name="Lo N."/>
            <person name="Yamada A."/>
            <person name="Ohkuma M."/>
            <person name="Hongoh Y."/>
        </authorList>
    </citation>
    <scope>NUCLEOTIDE SEQUENCE [LARGE SCALE GENOMIC DNA]</scope>
    <source>
        <strain evidence="7">NkOx7-02</strain>
    </source>
</reference>